<reference evidence="1 2" key="1">
    <citation type="journal article" date="2019" name="Commun. Biol.">
        <title>The bagworm genome reveals a unique fibroin gene that provides high tensile strength.</title>
        <authorList>
            <person name="Kono N."/>
            <person name="Nakamura H."/>
            <person name="Ohtoshi R."/>
            <person name="Tomita M."/>
            <person name="Numata K."/>
            <person name="Arakawa K."/>
        </authorList>
    </citation>
    <scope>NUCLEOTIDE SEQUENCE [LARGE SCALE GENOMIC DNA]</scope>
</reference>
<accession>A0A4C1WX46</accession>
<dbReference type="Proteomes" id="UP000299102">
    <property type="component" value="Unassembled WGS sequence"/>
</dbReference>
<evidence type="ECO:0000313" key="1">
    <source>
        <dbReference type="EMBL" id="GBP55222.1"/>
    </source>
</evidence>
<sequence>MNVNYCVRKAEGENDIQRSMSRLVLKGTFSESTYVCSREPGAYGDVELADVDLAIRESGNALEGRCNLTTSVAVQRISLMGGAIELGVGRISRLSVSVGPGDVSPPFPHRFRCRRKYRHYISFLINIQSSRPRRRVGAPALAPDSVFELPLLPKTVSLAPNVYCIVICARRRATRRTPARRSDINLLEALGVGRRPLALQTPRPSNPSPSSLLLATNKTFTGWRSERRVLNASGVRYTFYY</sequence>
<dbReference type="EMBL" id="BGZK01000663">
    <property type="protein sequence ID" value="GBP55222.1"/>
    <property type="molecule type" value="Genomic_DNA"/>
</dbReference>
<protein>
    <submittedName>
        <fullName evidence="1">Uncharacterized protein</fullName>
    </submittedName>
</protein>
<comment type="caution">
    <text evidence="1">The sequence shown here is derived from an EMBL/GenBank/DDBJ whole genome shotgun (WGS) entry which is preliminary data.</text>
</comment>
<organism evidence="1 2">
    <name type="scientific">Eumeta variegata</name>
    <name type="common">Bagworm moth</name>
    <name type="synonym">Eumeta japonica</name>
    <dbReference type="NCBI Taxonomy" id="151549"/>
    <lineage>
        <taxon>Eukaryota</taxon>
        <taxon>Metazoa</taxon>
        <taxon>Ecdysozoa</taxon>
        <taxon>Arthropoda</taxon>
        <taxon>Hexapoda</taxon>
        <taxon>Insecta</taxon>
        <taxon>Pterygota</taxon>
        <taxon>Neoptera</taxon>
        <taxon>Endopterygota</taxon>
        <taxon>Lepidoptera</taxon>
        <taxon>Glossata</taxon>
        <taxon>Ditrysia</taxon>
        <taxon>Tineoidea</taxon>
        <taxon>Psychidae</taxon>
        <taxon>Oiketicinae</taxon>
        <taxon>Eumeta</taxon>
    </lineage>
</organism>
<gene>
    <name evidence="1" type="ORF">EVAR_36805_1</name>
</gene>
<evidence type="ECO:0000313" key="2">
    <source>
        <dbReference type="Proteomes" id="UP000299102"/>
    </source>
</evidence>
<name>A0A4C1WX46_EUMVA</name>
<dbReference type="AlphaFoldDB" id="A0A4C1WX46"/>
<keyword evidence="2" id="KW-1185">Reference proteome</keyword>
<proteinExistence type="predicted"/>